<gene>
    <name evidence="7" type="ORF">ACFQVC_40395</name>
</gene>
<dbReference type="Gene3D" id="3.50.50.60">
    <property type="entry name" value="FAD/NAD(P)-binding domain"/>
    <property type="match status" value="1"/>
</dbReference>
<comment type="similarity">
    <text evidence="2">Belongs to the ETF-QO/FixC family.</text>
</comment>
<evidence type="ECO:0000256" key="3">
    <source>
        <dbReference type="ARBA" id="ARBA00022630"/>
    </source>
</evidence>
<dbReference type="Pfam" id="PF26311">
    <property type="entry name" value="ETF-QO_FixC_C"/>
    <property type="match status" value="1"/>
</dbReference>
<proteinExistence type="inferred from homology"/>
<dbReference type="RefSeq" id="WP_381841032.1">
    <property type="nucleotide sequence ID" value="NZ_JBHTCF010000034.1"/>
</dbReference>
<keyword evidence="8" id="KW-1185">Reference proteome</keyword>
<comment type="cofactor">
    <cofactor evidence="1">
        <name>FAD</name>
        <dbReference type="ChEBI" id="CHEBI:57692"/>
    </cofactor>
</comment>
<dbReference type="SUPFAM" id="SSF51905">
    <property type="entry name" value="FAD/NAD(P)-binding domain"/>
    <property type="match status" value="1"/>
</dbReference>
<organism evidence="7 8">
    <name type="scientific">Streptomyces monticola</name>
    <dbReference type="NCBI Taxonomy" id="2666263"/>
    <lineage>
        <taxon>Bacteria</taxon>
        <taxon>Bacillati</taxon>
        <taxon>Actinomycetota</taxon>
        <taxon>Actinomycetes</taxon>
        <taxon>Kitasatosporales</taxon>
        <taxon>Streptomycetaceae</taxon>
        <taxon>Streptomyces</taxon>
    </lineage>
</organism>
<evidence type="ECO:0000256" key="5">
    <source>
        <dbReference type="ARBA" id="ARBA00023002"/>
    </source>
</evidence>
<dbReference type="PRINTS" id="PR00420">
    <property type="entry name" value="RNGMNOXGNASE"/>
</dbReference>
<accession>A0ABW2JY23</accession>
<dbReference type="InterPro" id="IPR039651">
    <property type="entry name" value="FixC-like"/>
</dbReference>
<keyword evidence="3" id="KW-0285">Flavoprotein</keyword>
<dbReference type="InterPro" id="IPR036188">
    <property type="entry name" value="FAD/NAD-bd_sf"/>
</dbReference>
<evidence type="ECO:0000256" key="1">
    <source>
        <dbReference type="ARBA" id="ARBA00001974"/>
    </source>
</evidence>
<dbReference type="InterPro" id="IPR059103">
    <property type="entry name" value="FixC-like_C"/>
</dbReference>
<protein>
    <submittedName>
        <fullName evidence="7">FAD-dependent oxidoreductase</fullName>
    </submittedName>
</protein>
<evidence type="ECO:0000256" key="4">
    <source>
        <dbReference type="ARBA" id="ARBA00022827"/>
    </source>
</evidence>
<sequence>MPPSTTPEQPPAADPDFDVVVVGAGPAGSAAALEAARAGRSVALLERGPYPGAKNVYGGVVYGRILDELIPGWQEQLPVQRWVTRRSTMLLTDTQALTVDFRTEDWGRPPYNGATAHRSELDGWLASRAVEAGAVLVPATTATGLLRDGAGRITGVRTDRPDGDLTARVVIACDGVNSFLAKEAGLFDGVPGKQSEHTSLGVKETLALPREVIEERFGLSGRHGQDIEILGGTRGIAGGGFLYTNLDSLSIGVVLSLPSLAASGTRPEEVLASLKAHPAISPLVQGAELKEYSAHLIPEGGYRTMPELSADGLLVAGDAAAMCLAAGVWLEGVNYALGAGMYAGRAAAAAIAAGDTSRSGLAGYRRALEDSFVLADHRRLRRVPGLVFSERMQNAYPGLVCDVAQGFFTVDNPRPKPGLRRLFLTAARERGVKLRHLLSDALTGSRSFL</sequence>
<evidence type="ECO:0000256" key="2">
    <source>
        <dbReference type="ARBA" id="ARBA00006796"/>
    </source>
</evidence>
<comment type="caution">
    <text evidence="7">The sequence shown here is derived from an EMBL/GenBank/DDBJ whole genome shotgun (WGS) entry which is preliminary data.</text>
</comment>
<dbReference type="Proteomes" id="UP001596523">
    <property type="component" value="Unassembled WGS sequence"/>
</dbReference>
<name>A0ABW2JY23_9ACTN</name>
<feature type="domain" description="FixC-like C-terminal" evidence="6">
    <location>
        <begin position="388"/>
        <end position="448"/>
    </location>
</feature>
<dbReference type="EMBL" id="JBHTCF010000034">
    <property type="protein sequence ID" value="MFC7310461.1"/>
    <property type="molecule type" value="Genomic_DNA"/>
</dbReference>
<keyword evidence="5" id="KW-0560">Oxidoreductase</keyword>
<evidence type="ECO:0000313" key="8">
    <source>
        <dbReference type="Proteomes" id="UP001596523"/>
    </source>
</evidence>
<evidence type="ECO:0000259" key="6">
    <source>
        <dbReference type="Pfam" id="PF26311"/>
    </source>
</evidence>
<dbReference type="PANTHER" id="PTHR43624:SF2">
    <property type="entry name" value="ELECTRON TRANSFER FLAVOPROTEIN-QUINONE OXIDOREDUCTASE YDIS-RELATED"/>
    <property type="match status" value="1"/>
</dbReference>
<dbReference type="SUPFAM" id="SSF54373">
    <property type="entry name" value="FAD-linked reductases, C-terminal domain"/>
    <property type="match status" value="1"/>
</dbReference>
<dbReference type="PANTHER" id="PTHR43624">
    <property type="entry name" value="ELECTRON TRANSFER FLAVOPROTEIN-QUINONE OXIDOREDUCTASE YDIS-RELATED"/>
    <property type="match status" value="1"/>
</dbReference>
<dbReference type="Pfam" id="PF12831">
    <property type="entry name" value="FAD_oxidored"/>
    <property type="match status" value="1"/>
</dbReference>
<keyword evidence="4" id="KW-0274">FAD</keyword>
<reference evidence="8" key="1">
    <citation type="journal article" date="2019" name="Int. J. Syst. Evol. Microbiol.">
        <title>The Global Catalogue of Microorganisms (GCM) 10K type strain sequencing project: providing services to taxonomists for standard genome sequencing and annotation.</title>
        <authorList>
            <consortium name="The Broad Institute Genomics Platform"/>
            <consortium name="The Broad Institute Genome Sequencing Center for Infectious Disease"/>
            <person name="Wu L."/>
            <person name="Ma J."/>
        </authorList>
    </citation>
    <scope>NUCLEOTIDE SEQUENCE [LARGE SCALE GENOMIC DNA]</scope>
    <source>
        <strain evidence="8">SYNS20</strain>
    </source>
</reference>
<evidence type="ECO:0000313" key="7">
    <source>
        <dbReference type="EMBL" id="MFC7310461.1"/>
    </source>
</evidence>